<gene>
    <name evidence="5" type="ORF">LTSEURB_3796</name>
</gene>
<proteinExistence type="inferred from homology"/>
<comment type="caution">
    <text evidence="5">The sequence shown here is derived from an EMBL/GenBank/DDBJ whole genome shotgun (WGS) entry which is preliminary data.</text>
</comment>
<evidence type="ECO:0000256" key="2">
    <source>
        <dbReference type="ARBA" id="ARBA00023002"/>
    </source>
</evidence>
<dbReference type="Gene3D" id="3.40.50.720">
    <property type="entry name" value="NAD(P)-binding Rossmann-like Domain"/>
    <property type="match status" value="1"/>
</dbReference>
<dbReference type="PANTHER" id="PTHR42760:SF133">
    <property type="entry name" value="3-OXOACYL-[ACYL-CARRIER-PROTEIN] REDUCTASE"/>
    <property type="match status" value="1"/>
</dbReference>
<dbReference type="PATRIC" id="fig|913084.3.peg.2792"/>
<dbReference type="EMBL" id="AFCW01001438">
    <property type="protein sequence ID" value="EHD01266.1"/>
    <property type="molecule type" value="Genomic_DNA"/>
</dbReference>
<evidence type="ECO:0000256" key="3">
    <source>
        <dbReference type="ARBA" id="ARBA00072649"/>
    </source>
</evidence>
<evidence type="ECO:0000313" key="6">
    <source>
        <dbReference type="Proteomes" id="UP000004776"/>
    </source>
</evidence>
<keyword evidence="2" id="KW-0560">Oxidoreductase</keyword>
<dbReference type="NCBIfam" id="NF006080">
    <property type="entry name" value="PRK08226.1"/>
    <property type="match status" value="1"/>
</dbReference>
<dbReference type="InterPro" id="IPR036291">
    <property type="entry name" value="NAD(P)-bd_dom_sf"/>
</dbReference>
<accession>G5RYJ6</accession>
<comment type="similarity">
    <text evidence="1">Belongs to the short-chain dehydrogenases/reductases (SDR) family.</text>
</comment>
<dbReference type="PRINTS" id="PR00080">
    <property type="entry name" value="SDRFAMILY"/>
</dbReference>
<dbReference type="SMART" id="SM00822">
    <property type="entry name" value="PKS_KR"/>
    <property type="match status" value="1"/>
</dbReference>
<feature type="domain" description="Ketoreductase" evidence="4">
    <location>
        <begin position="7"/>
        <end position="205"/>
    </location>
</feature>
<evidence type="ECO:0000256" key="1">
    <source>
        <dbReference type="ARBA" id="ARBA00006484"/>
    </source>
</evidence>
<name>G5RYJ6_SALET</name>
<protein>
    <recommendedName>
        <fullName evidence="3">Oxidoreductase UcpA</fullName>
    </recommendedName>
</protein>
<dbReference type="CDD" id="cd05368">
    <property type="entry name" value="DHRS6_like_SDR_c"/>
    <property type="match status" value="1"/>
</dbReference>
<evidence type="ECO:0000259" key="4">
    <source>
        <dbReference type="SMART" id="SM00822"/>
    </source>
</evidence>
<dbReference type="PANTHER" id="PTHR42760">
    <property type="entry name" value="SHORT-CHAIN DEHYDROGENASES/REDUCTASES FAMILY MEMBER"/>
    <property type="match status" value="1"/>
</dbReference>
<dbReference type="FunFam" id="3.40.50.720:FF:000084">
    <property type="entry name" value="Short-chain dehydrogenase reductase"/>
    <property type="match status" value="1"/>
</dbReference>
<dbReference type="SUPFAM" id="SSF51735">
    <property type="entry name" value="NAD(P)-binding Rossmann-fold domains"/>
    <property type="match status" value="1"/>
</dbReference>
<dbReference type="InterPro" id="IPR002347">
    <property type="entry name" value="SDR_fam"/>
</dbReference>
<dbReference type="Pfam" id="PF13561">
    <property type="entry name" value="adh_short_C2"/>
    <property type="match status" value="1"/>
</dbReference>
<reference evidence="5 6" key="1">
    <citation type="journal article" date="2011" name="BMC Genomics">
        <title>Genome sequencing reveals diversification of virulence factor content and possible host adaptation in distinct subpopulations of Salmonella enterica.</title>
        <authorList>
            <person name="den Bakker H.C."/>
            <person name="Moreno Switt A.I."/>
            <person name="Govoni G."/>
            <person name="Cummings C.A."/>
            <person name="Ranieri M.L."/>
            <person name="Degoricija L."/>
            <person name="Hoelzer K."/>
            <person name="Rodriguez-Rivera L.D."/>
            <person name="Brown S."/>
            <person name="Bolchacova E."/>
            <person name="Furtado M.R."/>
            <person name="Wiedmann M."/>
        </authorList>
    </citation>
    <scope>NUCLEOTIDE SEQUENCE [LARGE SCALE GENOMIC DNA]</scope>
    <source>
        <strain evidence="5 6">R8-2977</strain>
    </source>
</reference>
<dbReference type="PRINTS" id="PR00081">
    <property type="entry name" value="GDHRDH"/>
</dbReference>
<dbReference type="Proteomes" id="UP000004776">
    <property type="component" value="Unassembled WGS sequence"/>
</dbReference>
<dbReference type="GO" id="GO:0016616">
    <property type="term" value="F:oxidoreductase activity, acting on the CH-OH group of donors, NAD or NADP as acceptor"/>
    <property type="evidence" value="ECO:0007669"/>
    <property type="project" value="UniProtKB-ARBA"/>
</dbReference>
<dbReference type="AlphaFoldDB" id="G5RYJ6"/>
<dbReference type="NCBIfam" id="NF005559">
    <property type="entry name" value="PRK07231.1"/>
    <property type="match status" value="1"/>
</dbReference>
<evidence type="ECO:0000313" key="5">
    <source>
        <dbReference type="EMBL" id="EHD01266.1"/>
    </source>
</evidence>
<sequence>MGKLTGKTALITGASQGIGEGIARVFARHGANLILLDISDEIEKLADELGGRGHRCTAVKADVRDFASVQAAVAPRLRAPKRLKAAVARAKETEGRIDILVNNAGVCRLGNFLDMSEEDRDFHIDINIKGVWNVTKAVLPEMIKRKDGRIVMMSSVTGDMVADPGETAYALSKAAIVGLTKSLAVEYAQSGIRVNAICPGYVRTPMAESIARQSNPDDPESVLTEMAKAIPLRRLADPLEVGELAAFLASDESSYLTGTQNVIDGGSTLPESVSVGV</sequence>
<organism evidence="5 6">
    <name type="scientific">Salmonella enterica subsp. enterica serovar Urbana str. R8-2977</name>
    <dbReference type="NCBI Taxonomy" id="913084"/>
    <lineage>
        <taxon>Bacteria</taxon>
        <taxon>Pseudomonadati</taxon>
        <taxon>Pseudomonadota</taxon>
        <taxon>Gammaproteobacteria</taxon>
        <taxon>Enterobacterales</taxon>
        <taxon>Enterobacteriaceae</taxon>
        <taxon>Salmonella</taxon>
    </lineage>
</organism>
<dbReference type="InterPro" id="IPR057326">
    <property type="entry name" value="KR_dom"/>
</dbReference>